<organism evidence="2 3">
    <name type="scientific">Canna indica</name>
    <name type="common">Indian-shot</name>
    <dbReference type="NCBI Taxonomy" id="4628"/>
    <lineage>
        <taxon>Eukaryota</taxon>
        <taxon>Viridiplantae</taxon>
        <taxon>Streptophyta</taxon>
        <taxon>Embryophyta</taxon>
        <taxon>Tracheophyta</taxon>
        <taxon>Spermatophyta</taxon>
        <taxon>Magnoliopsida</taxon>
        <taxon>Liliopsida</taxon>
        <taxon>Zingiberales</taxon>
        <taxon>Cannaceae</taxon>
        <taxon>Canna</taxon>
    </lineage>
</organism>
<dbReference type="AlphaFoldDB" id="A0AAQ3L3F3"/>
<evidence type="ECO:0000256" key="1">
    <source>
        <dbReference type="SAM" id="Phobius"/>
    </source>
</evidence>
<accession>A0AAQ3L3F3</accession>
<evidence type="ECO:0000313" key="2">
    <source>
        <dbReference type="EMBL" id="WOL16142.1"/>
    </source>
</evidence>
<keyword evidence="1" id="KW-1133">Transmembrane helix</keyword>
<evidence type="ECO:0008006" key="4">
    <source>
        <dbReference type="Google" id="ProtNLM"/>
    </source>
</evidence>
<evidence type="ECO:0000313" key="3">
    <source>
        <dbReference type="Proteomes" id="UP001327560"/>
    </source>
</evidence>
<dbReference type="EMBL" id="CP136897">
    <property type="protein sequence ID" value="WOL16142.1"/>
    <property type="molecule type" value="Genomic_DNA"/>
</dbReference>
<protein>
    <recommendedName>
        <fullName evidence="4">Lysine ketoglutarate reductase trans-splicing related 1</fullName>
    </recommendedName>
</protein>
<feature type="transmembrane region" description="Helical" evidence="1">
    <location>
        <begin position="19"/>
        <end position="39"/>
    </location>
</feature>
<dbReference type="PANTHER" id="PTHR31210:SF11">
    <property type="entry name" value="KETOGLUTARATE REDUCTASE TRANS-SPLICING-LIKE PROTEIN, PUTATIVE (DUF707)-RELATED"/>
    <property type="match status" value="1"/>
</dbReference>
<dbReference type="Proteomes" id="UP001327560">
    <property type="component" value="Chromosome 8"/>
</dbReference>
<dbReference type="PROSITE" id="PS51257">
    <property type="entry name" value="PROKAR_LIPOPROTEIN"/>
    <property type="match status" value="1"/>
</dbReference>
<sequence>MKIPAGVVSSNQRLCYCNILTAVVYSCIALFIGSTFITVDVKEKITTWLPGDSSQKFLFNFKNSTSSLNSSNSTLCPSQSRPSEIEALPRGIVSQTSDLERKTLWGPIDRKGNENSKNLLAISAGIKQKAVVNQMVKKFPFSNFTVILFHYDGIVDEWNDLEWSDKILHISAIQQTKWWFAKRFLHPDIVTEYKYIFLWDEDIGVENFDPGRYLEIVEREGLEISQPGLDSKKSNVHYRFTERQLKGDAHKRIYNLSRGVRCNEKSTGFPCAGFVEMMAPVFSRAAWRCTWHMIQNDLVHAWGLDMKFGYCALGDPTKKVGVVDKEYIVHKGIPTLGGSTTKKGSNVSSSSNRAAVVRRCYDELAAFNKRWQNATTEDKNWSDPHNQT</sequence>
<dbReference type="InterPro" id="IPR007877">
    <property type="entry name" value="DUF707"/>
</dbReference>
<gene>
    <name evidence="2" type="ORF">Cni_G24924</name>
</gene>
<dbReference type="PANTHER" id="PTHR31210">
    <property type="entry name" value="OS06G0731900 PROTEIN"/>
    <property type="match status" value="1"/>
</dbReference>
<keyword evidence="1" id="KW-0472">Membrane</keyword>
<name>A0AAQ3L3F3_9LILI</name>
<reference evidence="2 3" key="1">
    <citation type="submission" date="2023-10" db="EMBL/GenBank/DDBJ databases">
        <title>Chromosome-scale genome assembly provides insights into flower coloration mechanisms of Canna indica.</title>
        <authorList>
            <person name="Li C."/>
        </authorList>
    </citation>
    <scope>NUCLEOTIDE SEQUENCE [LARGE SCALE GENOMIC DNA]</scope>
    <source>
        <tissue evidence="2">Flower</tissue>
    </source>
</reference>
<keyword evidence="3" id="KW-1185">Reference proteome</keyword>
<proteinExistence type="predicted"/>
<dbReference type="Pfam" id="PF05212">
    <property type="entry name" value="DUF707"/>
    <property type="match status" value="1"/>
</dbReference>
<keyword evidence="1" id="KW-0812">Transmembrane</keyword>